<dbReference type="GO" id="GO:0030276">
    <property type="term" value="F:clathrin binding"/>
    <property type="evidence" value="ECO:0007669"/>
    <property type="project" value="TreeGrafter"/>
</dbReference>
<reference evidence="2 3" key="1">
    <citation type="journal article" date="2023" name="G3 (Bethesda)">
        <title>A chromosome-length genome assembly and annotation of blackberry (Rubus argutus, cv. 'Hillquist').</title>
        <authorList>
            <person name="Bruna T."/>
            <person name="Aryal R."/>
            <person name="Dudchenko O."/>
            <person name="Sargent D.J."/>
            <person name="Mead D."/>
            <person name="Buti M."/>
            <person name="Cavallini A."/>
            <person name="Hytonen T."/>
            <person name="Andres J."/>
            <person name="Pham M."/>
            <person name="Weisz D."/>
            <person name="Mascagni F."/>
            <person name="Usai G."/>
            <person name="Natali L."/>
            <person name="Bassil N."/>
            <person name="Fernandez G.E."/>
            <person name="Lomsadze A."/>
            <person name="Armour M."/>
            <person name="Olukolu B."/>
            <person name="Poorten T."/>
            <person name="Britton C."/>
            <person name="Davik J."/>
            <person name="Ashrafi H."/>
            <person name="Aiden E.L."/>
            <person name="Borodovsky M."/>
            <person name="Worthington M."/>
        </authorList>
    </citation>
    <scope>NUCLEOTIDE SEQUENCE [LARGE SCALE GENOMIC DNA]</scope>
    <source>
        <strain evidence="2">PI 553951</strain>
    </source>
</reference>
<feature type="compositionally biased region" description="Basic and acidic residues" evidence="1">
    <location>
        <begin position="115"/>
        <end position="132"/>
    </location>
</feature>
<keyword evidence="3" id="KW-1185">Reference proteome</keyword>
<feature type="region of interest" description="Disordered" evidence="1">
    <location>
        <begin position="86"/>
        <end position="200"/>
    </location>
</feature>
<gene>
    <name evidence="2" type="ORF">M0R45_011369</name>
</gene>
<feature type="compositionally biased region" description="Polar residues" evidence="1">
    <location>
        <begin position="26"/>
        <end position="45"/>
    </location>
</feature>
<dbReference type="PANTHER" id="PTHR23172:SF68">
    <property type="entry name" value="DNAJ DOMAIN PROTEIN"/>
    <property type="match status" value="1"/>
</dbReference>
<evidence type="ECO:0000313" key="3">
    <source>
        <dbReference type="Proteomes" id="UP001457282"/>
    </source>
</evidence>
<dbReference type="AlphaFoldDB" id="A0AAW1Y9T9"/>
<dbReference type="GO" id="GO:0005737">
    <property type="term" value="C:cytoplasm"/>
    <property type="evidence" value="ECO:0007669"/>
    <property type="project" value="TreeGrafter"/>
</dbReference>
<organism evidence="2 3">
    <name type="scientific">Rubus argutus</name>
    <name type="common">Southern blackberry</name>
    <dbReference type="NCBI Taxonomy" id="59490"/>
    <lineage>
        <taxon>Eukaryota</taxon>
        <taxon>Viridiplantae</taxon>
        <taxon>Streptophyta</taxon>
        <taxon>Embryophyta</taxon>
        <taxon>Tracheophyta</taxon>
        <taxon>Spermatophyta</taxon>
        <taxon>Magnoliopsida</taxon>
        <taxon>eudicotyledons</taxon>
        <taxon>Gunneridae</taxon>
        <taxon>Pentapetalae</taxon>
        <taxon>rosids</taxon>
        <taxon>fabids</taxon>
        <taxon>Rosales</taxon>
        <taxon>Rosaceae</taxon>
        <taxon>Rosoideae</taxon>
        <taxon>Rosoideae incertae sedis</taxon>
        <taxon>Rubus</taxon>
    </lineage>
</organism>
<dbReference type="GO" id="GO:0072583">
    <property type="term" value="P:clathrin-dependent endocytosis"/>
    <property type="evidence" value="ECO:0007669"/>
    <property type="project" value="TreeGrafter"/>
</dbReference>
<evidence type="ECO:0000256" key="1">
    <source>
        <dbReference type="SAM" id="MobiDB-lite"/>
    </source>
</evidence>
<accession>A0AAW1Y9T9</accession>
<dbReference type="Proteomes" id="UP001457282">
    <property type="component" value="Unassembled WGS sequence"/>
</dbReference>
<dbReference type="GO" id="GO:0031982">
    <property type="term" value="C:vesicle"/>
    <property type="evidence" value="ECO:0007669"/>
    <property type="project" value="TreeGrafter"/>
</dbReference>
<dbReference type="SUPFAM" id="SSF46565">
    <property type="entry name" value="Chaperone J-domain"/>
    <property type="match status" value="1"/>
</dbReference>
<dbReference type="PANTHER" id="PTHR23172">
    <property type="entry name" value="AUXILIN/CYCLIN G-ASSOCIATED KINASE-RELATED"/>
    <property type="match status" value="1"/>
</dbReference>
<evidence type="ECO:0000313" key="2">
    <source>
        <dbReference type="EMBL" id="KAK9945875.1"/>
    </source>
</evidence>
<name>A0AAW1Y9T9_RUBAR</name>
<comment type="caution">
    <text evidence="2">The sequence shown here is derived from an EMBL/GenBank/DDBJ whole genome shotgun (WGS) entry which is preliminary data.</text>
</comment>
<sequence length="350" mass="38383">MTCQVRNVGKNAADSDDLIPGFGDSHASNSGNYTQENFPQQSAVNSSKSKLSSPMDDPFVVLESVSNSTPAYSSSDFLSELEQISKMSNSGGAKHDGSSNSSTKLKVPPKPAHVSKGEKERSSEFPSRDEGVKTSATRHGGSSEDDLDFIFNTGFRSNSVPKSRVKNVDPVFDSPTDNRGGPRSQKASSGTSGSMKKSPSASGIFDDLFSMMELPLLGRHQRIQERALQAVADMNQRDLRTQQEQDERRRIAETMDAKINSWASGREGNMRALLSSLQCVVWPECGWEPVSLTDLITSGSVKKVYRKATLCIHPDKVQQKGASLEQKYTAEKVFDILKEAWTKFNKEELS</sequence>
<dbReference type="InterPro" id="IPR036869">
    <property type="entry name" value="J_dom_sf"/>
</dbReference>
<protein>
    <submittedName>
        <fullName evidence="2">Uncharacterized protein</fullName>
    </submittedName>
</protein>
<feature type="region of interest" description="Disordered" evidence="1">
    <location>
        <begin position="1"/>
        <end position="56"/>
    </location>
</feature>
<proteinExistence type="predicted"/>
<feature type="compositionally biased region" description="Polar residues" evidence="1">
    <location>
        <begin position="185"/>
        <end position="200"/>
    </location>
</feature>
<dbReference type="EMBL" id="JBEDUW010000002">
    <property type="protein sequence ID" value="KAK9945875.1"/>
    <property type="molecule type" value="Genomic_DNA"/>
</dbReference>
<dbReference type="GO" id="GO:0072318">
    <property type="term" value="P:clathrin coat disassembly"/>
    <property type="evidence" value="ECO:0007669"/>
    <property type="project" value="TreeGrafter"/>
</dbReference>
<dbReference type="Gene3D" id="1.10.287.110">
    <property type="entry name" value="DnaJ domain"/>
    <property type="match status" value="1"/>
</dbReference>